<name>A0AAN8LMW1_9TELE</name>
<dbReference type="Proteomes" id="UP001356427">
    <property type="component" value="Unassembled WGS sequence"/>
</dbReference>
<evidence type="ECO:0000256" key="1">
    <source>
        <dbReference type="SAM" id="MobiDB-lite"/>
    </source>
</evidence>
<dbReference type="AlphaFoldDB" id="A0AAN8LMW1"/>
<sequence>MLSQPGLVGLPAGQRPTDRQPGSGARSPLVGTDSCGERDRGESSGSGLQSLAHSGRGEAPAKTKTAGHQVTLPGESKKRHRCQPTEDDLKH</sequence>
<feature type="region of interest" description="Disordered" evidence="1">
    <location>
        <begin position="1"/>
        <end position="91"/>
    </location>
</feature>
<evidence type="ECO:0000313" key="2">
    <source>
        <dbReference type="EMBL" id="KAK6306701.1"/>
    </source>
</evidence>
<gene>
    <name evidence="2" type="ORF">J4Q44_G00236260</name>
</gene>
<keyword evidence="3" id="KW-1185">Reference proteome</keyword>
<proteinExistence type="predicted"/>
<reference evidence="2 3" key="1">
    <citation type="submission" date="2021-04" db="EMBL/GenBank/DDBJ databases">
        <authorList>
            <person name="De Guttry C."/>
            <person name="Zahm M."/>
            <person name="Klopp C."/>
            <person name="Cabau C."/>
            <person name="Louis A."/>
            <person name="Berthelot C."/>
            <person name="Parey E."/>
            <person name="Roest Crollius H."/>
            <person name="Montfort J."/>
            <person name="Robinson-Rechavi M."/>
            <person name="Bucao C."/>
            <person name="Bouchez O."/>
            <person name="Gislard M."/>
            <person name="Lluch J."/>
            <person name="Milhes M."/>
            <person name="Lampietro C."/>
            <person name="Lopez Roques C."/>
            <person name="Donnadieu C."/>
            <person name="Braasch I."/>
            <person name="Desvignes T."/>
            <person name="Postlethwait J."/>
            <person name="Bobe J."/>
            <person name="Wedekind C."/>
            <person name="Guiguen Y."/>
        </authorList>
    </citation>
    <scope>NUCLEOTIDE SEQUENCE [LARGE SCALE GENOMIC DNA]</scope>
    <source>
        <strain evidence="2">Cs_M1</strain>
        <tissue evidence="2">Blood</tissue>
    </source>
</reference>
<accession>A0AAN8LMW1</accession>
<comment type="caution">
    <text evidence="2">The sequence shown here is derived from an EMBL/GenBank/DDBJ whole genome shotgun (WGS) entry which is preliminary data.</text>
</comment>
<organism evidence="2 3">
    <name type="scientific">Coregonus suidteri</name>
    <dbReference type="NCBI Taxonomy" id="861788"/>
    <lineage>
        <taxon>Eukaryota</taxon>
        <taxon>Metazoa</taxon>
        <taxon>Chordata</taxon>
        <taxon>Craniata</taxon>
        <taxon>Vertebrata</taxon>
        <taxon>Euteleostomi</taxon>
        <taxon>Actinopterygii</taxon>
        <taxon>Neopterygii</taxon>
        <taxon>Teleostei</taxon>
        <taxon>Protacanthopterygii</taxon>
        <taxon>Salmoniformes</taxon>
        <taxon>Salmonidae</taxon>
        <taxon>Coregoninae</taxon>
        <taxon>Coregonus</taxon>
    </lineage>
</organism>
<dbReference type="EMBL" id="JAGTTL010000021">
    <property type="protein sequence ID" value="KAK6306701.1"/>
    <property type="molecule type" value="Genomic_DNA"/>
</dbReference>
<evidence type="ECO:0000313" key="3">
    <source>
        <dbReference type="Proteomes" id="UP001356427"/>
    </source>
</evidence>
<protein>
    <submittedName>
        <fullName evidence="2">Uncharacterized protein</fullName>
    </submittedName>
</protein>